<dbReference type="EMBL" id="JQCQ01000002">
    <property type="protein sequence ID" value="KRO26136.1"/>
    <property type="molecule type" value="Genomic_DNA"/>
</dbReference>
<sequence length="151" mass="17193">MDNSQIQSYWQDFIKQHQIDANAKVDAYSFGAGKVMEDELANLVANGFKTATTSAAELYEPDEEIPQVGDYNIILDGSGQPVCVTQTKVVETVPFKQVMVEHAYHEGEGDRSYEYWHQAHVEFFTDEYREVNRTFNESVPVICEVFELVGK</sequence>
<gene>
    <name evidence="2" type="ORF">IV88_GL000596</name>
</gene>
<evidence type="ECO:0000313" key="3">
    <source>
        <dbReference type="Proteomes" id="UP000051249"/>
    </source>
</evidence>
<evidence type="ECO:0000259" key="1">
    <source>
        <dbReference type="SMART" id="SM01022"/>
    </source>
</evidence>
<dbReference type="Gene3D" id="3.10.400.10">
    <property type="entry name" value="Sulfate adenylyltransferase"/>
    <property type="match status" value="1"/>
</dbReference>
<dbReference type="RefSeq" id="WP_057797717.1">
    <property type="nucleotide sequence ID" value="NZ_BJZZ01000002.1"/>
</dbReference>
<dbReference type="PIRSF" id="PIRSF021320">
    <property type="entry name" value="DUF984"/>
    <property type="match status" value="1"/>
</dbReference>
<dbReference type="Proteomes" id="UP000051249">
    <property type="component" value="Unassembled WGS sequence"/>
</dbReference>
<accession>A0A0R2NK57</accession>
<reference evidence="2 3" key="1">
    <citation type="journal article" date="2015" name="Genome Announc.">
        <title>Expanding the biotechnology potential of lactobacilli through comparative genomics of 213 strains and associated genera.</title>
        <authorList>
            <person name="Sun Z."/>
            <person name="Harris H.M."/>
            <person name="McCann A."/>
            <person name="Guo C."/>
            <person name="Argimon S."/>
            <person name="Zhang W."/>
            <person name="Yang X."/>
            <person name="Jeffery I.B."/>
            <person name="Cooney J.C."/>
            <person name="Kagawa T.F."/>
            <person name="Liu W."/>
            <person name="Song Y."/>
            <person name="Salvetti E."/>
            <person name="Wrobel A."/>
            <person name="Rasinkangas P."/>
            <person name="Parkhill J."/>
            <person name="Rea M.C."/>
            <person name="O'Sullivan O."/>
            <person name="Ritari J."/>
            <person name="Douillard F.P."/>
            <person name="Paul Ross R."/>
            <person name="Yang R."/>
            <person name="Briner A.E."/>
            <person name="Felis G.E."/>
            <person name="de Vos W.M."/>
            <person name="Barrangou R."/>
            <person name="Klaenhammer T.R."/>
            <person name="Caufield P.W."/>
            <person name="Cui Y."/>
            <person name="Zhang H."/>
            <person name="O'Toole P.W."/>
        </authorList>
    </citation>
    <scope>NUCLEOTIDE SEQUENCE [LARGE SCALE GENOMIC DNA]</scope>
    <source>
        <strain evidence="2 3">DSM 23026</strain>
    </source>
</reference>
<organism evidence="2 3">
    <name type="scientific">Pediococcus argentinicus</name>
    <dbReference type="NCBI Taxonomy" id="480391"/>
    <lineage>
        <taxon>Bacteria</taxon>
        <taxon>Bacillati</taxon>
        <taxon>Bacillota</taxon>
        <taxon>Bacilli</taxon>
        <taxon>Lactobacillales</taxon>
        <taxon>Lactobacillaceae</taxon>
        <taxon>Pediococcus</taxon>
    </lineage>
</organism>
<dbReference type="OrthoDB" id="9807542at2"/>
<protein>
    <submittedName>
        <fullName evidence="2">ASCH domain protein</fullName>
    </submittedName>
</protein>
<dbReference type="SUPFAM" id="SSF88697">
    <property type="entry name" value="PUA domain-like"/>
    <property type="match status" value="1"/>
</dbReference>
<evidence type="ECO:0000313" key="2">
    <source>
        <dbReference type="EMBL" id="KRO26136.1"/>
    </source>
</evidence>
<dbReference type="PANTHER" id="PTHR39203:SF1">
    <property type="entry name" value="CYTOPLASMIC PROTEIN"/>
    <property type="match status" value="1"/>
</dbReference>
<dbReference type="InterPro" id="IPR007374">
    <property type="entry name" value="ASCH_domain"/>
</dbReference>
<dbReference type="InterPro" id="IPR009326">
    <property type="entry name" value="DUF984"/>
</dbReference>
<dbReference type="Pfam" id="PF04266">
    <property type="entry name" value="ASCH"/>
    <property type="match status" value="1"/>
</dbReference>
<dbReference type="SMART" id="SM01022">
    <property type="entry name" value="ASCH"/>
    <property type="match status" value="1"/>
</dbReference>
<comment type="caution">
    <text evidence="2">The sequence shown here is derived from an EMBL/GenBank/DDBJ whole genome shotgun (WGS) entry which is preliminary data.</text>
</comment>
<dbReference type="PATRIC" id="fig|480391.4.peg.603"/>
<dbReference type="CDD" id="cd06553">
    <property type="entry name" value="ASCH_Ef3133_like"/>
    <property type="match status" value="1"/>
</dbReference>
<name>A0A0R2NK57_9LACO</name>
<dbReference type="InterPro" id="IPR015947">
    <property type="entry name" value="PUA-like_sf"/>
</dbReference>
<keyword evidence="3" id="KW-1185">Reference proteome</keyword>
<dbReference type="PANTHER" id="PTHR39203">
    <property type="entry name" value="CYTOPLASMIC PROTEIN-RELATED"/>
    <property type="match status" value="1"/>
</dbReference>
<feature type="domain" description="ASCH" evidence="1">
    <location>
        <begin position="28"/>
        <end position="150"/>
    </location>
</feature>
<dbReference type="AlphaFoldDB" id="A0A0R2NK57"/>
<proteinExistence type="predicted"/>